<keyword evidence="3" id="KW-0863">Zinc-finger</keyword>
<evidence type="ECO:0000256" key="1">
    <source>
        <dbReference type="ARBA" id="ARBA00004123"/>
    </source>
</evidence>
<dbReference type="GO" id="GO:0005634">
    <property type="term" value="C:nucleus"/>
    <property type="evidence" value="ECO:0007669"/>
    <property type="project" value="UniProtKB-SubCell"/>
</dbReference>
<dbReference type="InterPro" id="IPR044876">
    <property type="entry name" value="HRDC_dom_sf"/>
</dbReference>
<feature type="compositionally biased region" description="Basic residues" evidence="6">
    <location>
        <begin position="1"/>
        <end position="10"/>
    </location>
</feature>
<accession>A0A9N8H8T4</accession>
<dbReference type="SMART" id="SM01336">
    <property type="entry name" value="zf-PARP"/>
    <property type="match status" value="1"/>
</dbReference>
<dbReference type="Gene3D" id="1.10.150.80">
    <property type="entry name" value="HRDC domain"/>
    <property type="match status" value="1"/>
</dbReference>
<dbReference type="Gene3D" id="3.30.1740.10">
    <property type="entry name" value="Zinc finger, PARP-type"/>
    <property type="match status" value="1"/>
</dbReference>
<evidence type="ECO:0000256" key="2">
    <source>
        <dbReference type="ARBA" id="ARBA00022723"/>
    </source>
</evidence>
<feature type="domain" description="HRDC" evidence="8">
    <location>
        <begin position="159"/>
        <end position="241"/>
    </location>
</feature>
<evidence type="ECO:0000256" key="4">
    <source>
        <dbReference type="ARBA" id="ARBA00022833"/>
    </source>
</evidence>
<dbReference type="Proteomes" id="UP001153069">
    <property type="component" value="Unassembled WGS sequence"/>
</dbReference>
<organism evidence="9 10">
    <name type="scientific">Seminavis robusta</name>
    <dbReference type="NCBI Taxonomy" id="568900"/>
    <lineage>
        <taxon>Eukaryota</taxon>
        <taxon>Sar</taxon>
        <taxon>Stramenopiles</taxon>
        <taxon>Ochrophyta</taxon>
        <taxon>Bacillariophyta</taxon>
        <taxon>Bacillariophyceae</taxon>
        <taxon>Bacillariophycidae</taxon>
        <taxon>Naviculales</taxon>
        <taxon>Naviculaceae</taxon>
        <taxon>Seminavis</taxon>
    </lineage>
</organism>
<sequence>MAKHQKRVARKSVGQMPSKSRKTWSSDDDSSNGSSDNSSRTEDATTTFQSPSKKRKSPSSERSSGYVVERSPSSRAKCRKCKQPIDKGEGRIGAPYQLSLGKLQLSKHKYYHKECFPTTAEAKKKLFPDSPDHVDVKQAIKKRLRRVDQQQQEDQHIIEVQRATLRARLRKLRLKLFEEQGAKGGSVVILSLKALDQIVLTLPQSFHELGRIKGIGPTMVQKYGKPLVREVRRFVRGDNTSTDGEGAKNAKI</sequence>
<proteinExistence type="predicted"/>
<dbReference type="GO" id="GO:0003677">
    <property type="term" value="F:DNA binding"/>
    <property type="evidence" value="ECO:0007669"/>
    <property type="project" value="InterPro"/>
</dbReference>
<keyword evidence="2" id="KW-0479">Metal-binding</keyword>
<feature type="region of interest" description="Disordered" evidence="6">
    <location>
        <begin position="1"/>
        <end position="93"/>
    </location>
</feature>
<reference evidence="9" key="1">
    <citation type="submission" date="2020-06" db="EMBL/GenBank/DDBJ databases">
        <authorList>
            <consortium name="Plant Systems Biology data submission"/>
        </authorList>
    </citation>
    <scope>NUCLEOTIDE SEQUENCE</scope>
    <source>
        <strain evidence="9">D6</strain>
    </source>
</reference>
<evidence type="ECO:0000256" key="6">
    <source>
        <dbReference type="SAM" id="MobiDB-lite"/>
    </source>
</evidence>
<dbReference type="PROSITE" id="PS50064">
    <property type="entry name" value="ZF_PARP_2"/>
    <property type="match status" value="1"/>
</dbReference>
<dbReference type="Pfam" id="PF00570">
    <property type="entry name" value="HRDC"/>
    <property type="match status" value="1"/>
</dbReference>
<comment type="caution">
    <text evidence="9">The sequence shown here is derived from an EMBL/GenBank/DDBJ whole genome shotgun (WGS) entry which is preliminary data.</text>
</comment>
<dbReference type="SUPFAM" id="SSF47819">
    <property type="entry name" value="HRDC-like"/>
    <property type="match status" value="1"/>
</dbReference>
<evidence type="ECO:0008006" key="11">
    <source>
        <dbReference type="Google" id="ProtNLM"/>
    </source>
</evidence>
<dbReference type="PROSITE" id="PS50967">
    <property type="entry name" value="HRDC"/>
    <property type="match status" value="1"/>
</dbReference>
<dbReference type="AlphaFoldDB" id="A0A9N8H8T4"/>
<evidence type="ECO:0000256" key="3">
    <source>
        <dbReference type="ARBA" id="ARBA00022771"/>
    </source>
</evidence>
<evidence type="ECO:0000313" key="9">
    <source>
        <dbReference type="EMBL" id="CAB9506018.1"/>
    </source>
</evidence>
<dbReference type="OrthoDB" id="206088at2759"/>
<dbReference type="InterPro" id="IPR002121">
    <property type="entry name" value="HRDC_dom"/>
</dbReference>
<dbReference type="SUPFAM" id="SSF57716">
    <property type="entry name" value="Glucocorticoid receptor-like (DNA-binding domain)"/>
    <property type="match status" value="1"/>
</dbReference>
<evidence type="ECO:0000256" key="5">
    <source>
        <dbReference type="ARBA" id="ARBA00023242"/>
    </source>
</evidence>
<evidence type="ECO:0000313" key="10">
    <source>
        <dbReference type="Proteomes" id="UP001153069"/>
    </source>
</evidence>
<feature type="domain" description="PARP-type" evidence="7">
    <location>
        <begin position="66"/>
        <end position="166"/>
    </location>
</feature>
<dbReference type="InterPro" id="IPR036957">
    <property type="entry name" value="Znf_PARP_sf"/>
</dbReference>
<dbReference type="GO" id="GO:0000166">
    <property type="term" value="F:nucleotide binding"/>
    <property type="evidence" value="ECO:0007669"/>
    <property type="project" value="InterPro"/>
</dbReference>
<keyword evidence="5" id="KW-0539">Nucleus</keyword>
<dbReference type="EMBL" id="CAICTM010000250">
    <property type="protein sequence ID" value="CAB9506018.1"/>
    <property type="molecule type" value="Genomic_DNA"/>
</dbReference>
<gene>
    <name evidence="9" type="ORF">SEMRO_251_G099250.1</name>
</gene>
<dbReference type="InterPro" id="IPR001510">
    <property type="entry name" value="Znf_PARP"/>
</dbReference>
<evidence type="ECO:0000259" key="7">
    <source>
        <dbReference type="PROSITE" id="PS50064"/>
    </source>
</evidence>
<keyword evidence="4" id="KW-0862">Zinc</keyword>
<dbReference type="Pfam" id="PF00645">
    <property type="entry name" value="zf-PARP"/>
    <property type="match status" value="1"/>
</dbReference>
<protein>
    <recommendedName>
        <fullName evidence="11">HRDC domain-containing protein</fullName>
    </recommendedName>
</protein>
<name>A0A9N8H8T4_9STRA</name>
<comment type="subcellular location">
    <subcellularLocation>
        <location evidence="1">Nucleus</location>
    </subcellularLocation>
</comment>
<dbReference type="InterPro" id="IPR010997">
    <property type="entry name" value="HRDC-like_sf"/>
</dbReference>
<keyword evidence="10" id="KW-1185">Reference proteome</keyword>
<evidence type="ECO:0000259" key="8">
    <source>
        <dbReference type="PROSITE" id="PS50967"/>
    </source>
</evidence>
<dbReference type="GO" id="GO:0008270">
    <property type="term" value="F:zinc ion binding"/>
    <property type="evidence" value="ECO:0007669"/>
    <property type="project" value="UniProtKB-KW"/>
</dbReference>